<organism evidence="4">
    <name type="scientific">marine metagenome</name>
    <dbReference type="NCBI Taxonomy" id="408172"/>
    <lineage>
        <taxon>unclassified sequences</taxon>
        <taxon>metagenomes</taxon>
        <taxon>ecological metagenomes</taxon>
    </lineage>
</organism>
<gene>
    <name evidence="4" type="ORF">METZ01_LOCUS133984</name>
</gene>
<feature type="domain" description="MmgE/PrpD N-terminal" evidence="2">
    <location>
        <begin position="7"/>
        <end position="225"/>
    </location>
</feature>
<evidence type="ECO:0000256" key="1">
    <source>
        <dbReference type="ARBA" id="ARBA00006174"/>
    </source>
</evidence>
<dbReference type="AlphaFoldDB" id="A0A381YW06"/>
<dbReference type="InterPro" id="IPR045337">
    <property type="entry name" value="MmgE_PrpD_C"/>
</dbReference>
<dbReference type="PANTHER" id="PTHR16943:SF8">
    <property type="entry name" value="2-METHYLCITRATE DEHYDRATASE"/>
    <property type="match status" value="1"/>
</dbReference>
<evidence type="ECO:0000259" key="3">
    <source>
        <dbReference type="Pfam" id="PF19305"/>
    </source>
</evidence>
<evidence type="ECO:0008006" key="5">
    <source>
        <dbReference type="Google" id="ProtNLM"/>
    </source>
</evidence>
<comment type="similarity">
    <text evidence="1">Belongs to the PrpD family.</text>
</comment>
<dbReference type="InterPro" id="IPR042188">
    <property type="entry name" value="MmgE/PrpD_sf_2"/>
</dbReference>
<dbReference type="InterPro" id="IPR005656">
    <property type="entry name" value="MmgE_PrpD"/>
</dbReference>
<accession>A0A381YW06</accession>
<evidence type="ECO:0000313" key="4">
    <source>
        <dbReference type="EMBL" id="SVA81130.1"/>
    </source>
</evidence>
<sequence length="449" mass="48840">MKDYVHDLAKFSVGLRYDDLSPSARIAAKNVIKDTIGAMVAGSRLPQNTKLANFVSGLSTNGTSVVVGHKHKSQPMFAALVNATAGVSLELDEGTRLGGGHPAIHVLPGSLAFAEDNHLSGKKLVEALSVGYEILSRIAGSMILRPNVHSHGTWGTIGTSIAVGKMLELDLDSTKSLMNLAASMSPANTWTPCFEGATIRNVYPGRSGMQGILAVHLLQCGFTSLEDGPLDVYGTILARSFDPEMSVEGLGFGPMRIEQNYFKYYPCCLFNHPTLGAVEQLMNTEQFAIRDIETIRVTTMNFGSDRMAGDYPQNMLGAKFHIPYAVSALLVRGSLDVDAFSDSSLSDPLIRELSQKIIIEGDPKIDMRKSSYPSAVVQLILRGGRILKASTCHVRGDFENPCSHEVLDKKFRTVTQEIFTQGQSDEILSKIDNLEQIEDISELTELLMV</sequence>
<evidence type="ECO:0000259" key="2">
    <source>
        <dbReference type="Pfam" id="PF03972"/>
    </source>
</evidence>
<dbReference type="GO" id="GO:0016829">
    <property type="term" value="F:lyase activity"/>
    <property type="evidence" value="ECO:0007669"/>
    <property type="project" value="InterPro"/>
</dbReference>
<protein>
    <recommendedName>
        <fullName evidence="5">MmgE/PrpD family protein</fullName>
    </recommendedName>
</protein>
<dbReference type="Gene3D" id="1.10.4100.10">
    <property type="entry name" value="2-methylcitrate dehydratase PrpD"/>
    <property type="match status" value="1"/>
</dbReference>
<dbReference type="EMBL" id="UINC01019189">
    <property type="protein sequence ID" value="SVA81130.1"/>
    <property type="molecule type" value="Genomic_DNA"/>
</dbReference>
<dbReference type="Pfam" id="PF19305">
    <property type="entry name" value="MmgE_PrpD_C"/>
    <property type="match status" value="1"/>
</dbReference>
<feature type="domain" description="MmgE/PrpD C-terminal" evidence="3">
    <location>
        <begin position="265"/>
        <end position="434"/>
    </location>
</feature>
<name>A0A381YW06_9ZZZZ</name>
<dbReference type="InterPro" id="IPR036148">
    <property type="entry name" value="MmgE/PrpD_sf"/>
</dbReference>
<dbReference type="Pfam" id="PF03972">
    <property type="entry name" value="MmgE_PrpD_N"/>
    <property type="match status" value="1"/>
</dbReference>
<dbReference type="InterPro" id="IPR042183">
    <property type="entry name" value="MmgE/PrpD_sf_1"/>
</dbReference>
<dbReference type="SUPFAM" id="SSF103378">
    <property type="entry name" value="2-methylcitrate dehydratase PrpD"/>
    <property type="match status" value="1"/>
</dbReference>
<dbReference type="InterPro" id="IPR045336">
    <property type="entry name" value="MmgE_PrpD_N"/>
</dbReference>
<proteinExistence type="inferred from homology"/>
<dbReference type="PANTHER" id="PTHR16943">
    <property type="entry name" value="2-METHYLCITRATE DEHYDRATASE-RELATED"/>
    <property type="match status" value="1"/>
</dbReference>
<dbReference type="Gene3D" id="3.30.1330.120">
    <property type="entry name" value="2-methylcitrate dehydratase PrpD"/>
    <property type="match status" value="1"/>
</dbReference>
<reference evidence="4" key="1">
    <citation type="submission" date="2018-05" db="EMBL/GenBank/DDBJ databases">
        <authorList>
            <person name="Lanie J.A."/>
            <person name="Ng W.-L."/>
            <person name="Kazmierczak K.M."/>
            <person name="Andrzejewski T.M."/>
            <person name="Davidsen T.M."/>
            <person name="Wayne K.J."/>
            <person name="Tettelin H."/>
            <person name="Glass J.I."/>
            <person name="Rusch D."/>
            <person name="Podicherti R."/>
            <person name="Tsui H.-C.T."/>
            <person name="Winkler M.E."/>
        </authorList>
    </citation>
    <scope>NUCLEOTIDE SEQUENCE</scope>
</reference>